<comment type="caution">
    <text evidence="1">The sequence shown here is derived from an EMBL/GenBank/DDBJ whole genome shotgun (WGS) entry which is preliminary data.</text>
</comment>
<dbReference type="PATRIC" id="fig|1423747.3.peg.832"/>
<dbReference type="AlphaFoldDB" id="A0A0R1S554"/>
<proteinExistence type="predicted"/>
<protein>
    <submittedName>
        <fullName evidence="1">Uncharacterized protein</fullName>
    </submittedName>
</protein>
<organism evidence="1 2">
    <name type="scientific">Latilactobacillus fuchuensis DSM 14340 = JCM 11249</name>
    <dbReference type="NCBI Taxonomy" id="1423747"/>
    <lineage>
        <taxon>Bacteria</taxon>
        <taxon>Bacillati</taxon>
        <taxon>Bacillota</taxon>
        <taxon>Bacilli</taxon>
        <taxon>Lactobacillales</taxon>
        <taxon>Lactobacillaceae</taxon>
        <taxon>Latilactobacillus</taxon>
    </lineage>
</organism>
<reference evidence="1 2" key="1">
    <citation type="journal article" date="2015" name="Genome Announc.">
        <title>Expanding the biotechnology potential of lactobacilli through comparative genomics of 213 strains and associated genera.</title>
        <authorList>
            <person name="Sun Z."/>
            <person name="Harris H.M."/>
            <person name="McCann A."/>
            <person name="Guo C."/>
            <person name="Argimon S."/>
            <person name="Zhang W."/>
            <person name="Yang X."/>
            <person name="Jeffery I.B."/>
            <person name="Cooney J.C."/>
            <person name="Kagawa T.F."/>
            <person name="Liu W."/>
            <person name="Song Y."/>
            <person name="Salvetti E."/>
            <person name="Wrobel A."/>
            <person name="Rasinkangas P."/>
            <person name="Parkhill J."/>
            <person name="Rea M.C."/>
            <person name="O'Sullivan O."/>
            <person name="Ritari J."/>
            <person name="Douillard F.P."/>
            <person name="Paul Ross R."/>
            <person name="Yang R."/>
            <person name="Briner A.E."/>
            <person name="Felis G.E."/>
            <person name="de Vos W.M."/>
            <person name="Barrangou R."/>
            <person name="Klaenhammer T.R."/>
            <person name="Caufield P.W."/>
            <person name="Cui Y."/>
            <person name="Zhang H."/>
            <person name="O'Toole P.W."/>
        </authorList>
    </citation>
    <scope>NUCLEOTIDE SEQUENCE [LARGE SCALE GENOMIC DNA]</scope>
    <source>
        <strain evidence="1 2">DSM 14340</strain>
    </source>
</reference>
<dbReference type="STRING" id="1423747.FC69_GL000816"/>
<sequence>MDKENNSVEKQRSAAIGFKEVQPGVEEIKFMQDGSYSGAGNWSVSVNVIVNGKKYKEILNQDGLDGGDPLPEGNAGTRTPVEVLYSNGQEATLK</sequence>
<dbReference type="RefSeq" id="WP_155833366.1">
    <property type="nucleotide sequence ID" value="NZ_AZEX01000020.1"/>
</dbReference>
<dbReference type="OrthoDB" id="1758221at2"/>
<evidence type="ECO:0000313" key="1">
    <source>
        <dbReference type="EMBL" id="KRL61411.1"/>
    </source>
</evidence>
<dbReference type="EMBL" id="AZEX01000020">
    <property type="protein sequence ID" value="KRL61411.1"/>
    <property type="molecule type" value="Genomic_DNA"/>
</dbReference>
<gene>
    <name evidence="1" type="ORF">FC69_GL000816</name>
</gene>
<accession>A0A0R1S554</accession>
<evidence type="ECO:0000313" key="2">
    <source>
        <dbReference type="Proteomes" id="UP000051264"/>
    </source>
</evidence>
<name>A0A0R1S554_9LACO</name>
<dbReference type="Proteomes" id="UP000051264">
    <property type="component" value="Unassembled WGS sequence"/>
</dbReference>